<proteinExistence type="inferred from homology"/>
<dbReference type="NCBIfam" id="TIGR00519">
    <property type="entry name" value="asnASE_I"/>
    <property type="match status" value="1"/>
</dbReference>
<dbReference type="PANTHER" id="PTHR11707:SF28">
    <property type="entry name" value="60 KDA LYSOPHOSPHOLIPASE"/>
    <property type="match status" value="1"/>
</dbReference>
<dbReference type="PROSITE" id="PS51732">
    <property type="entry name" value="ASN_GLN_ASE_3"/>
    <property type="match status" value="1"/>
</dbReference>
<dbReference type="PROSITE" id="PS00144">
    <property type="entry name" value="ASN_GLN_ASE_1"/>
    <property type="match status" value="1"/>
</dbReference>
<dbReference type="InterPro" id="IPR037152">
    <property type="entry name" value="L-asparaginase_N_sf"/>
</dbReference>
<dbReference type="InterPro" id="IPR041725">
    <property type="entry name" value="L-asparaginase_I"/>
</dbReference>
<gene>
    <name evidence="9" type="ORF">VIN30_08150</name>
</gene>
<feature type="domain" description="L-asparaginase N-terminal" evidence="7">
    <location>
        <begin position="9"/>
        <end position="201"/>
    </location>
</feature>
<evidence type="ECO:0000259" key="7">
    <source>
        <dbReference type="Pfam" id="PF00710"/>
    </source>
</evidence>
<comment type="caution">
    <text evidence="9">The sequence shown here is derived from an EMBL/GenBank/DDBJ whole genome shotgun (WGS) entry which is preliminary data.</text>
</comment>
<dbReference type="InterPro" id="IPR027474">
    <property type="entry name" value="L-asparaginase_N"/>
</dbReference>
<dbReference type="InterPro" id="IPR006034">
    <property type="entry name" value="Asparaginase/glutaminase-like"/>
</dbReference>
<dbReference type="InterPro" id="IPR006033">
    <property type="entry name" value="AsnA_fam"/>
</dbReference>
<dbReference type="RefSeq" id="WP_338210724.1">
    <property type="nucleotide sequence ID" value="NZ_JAYMFF010000015.1"/>
</dbReference>
<protein>
    <recommendedName>
        <fullName evidence="2">asparaginase</fullName>
        <ecNumber evidence="2">3.5.1.1</ecNumber>
    </recommendedName>
</protein>
<evidence type="ECO:0000256" key="4">
    <source>
        <dbReference type="ARBA" id="ARBA00049366"/>
    </source>
</evidence>
<evidence type="ECO:0000256" key="3">
    <source>
        <dbReference type="ARBA" id="ARBA00022801"/>
    </source>
</evidence>
<sequence>MANQETVPRILIVYTGGTIGMTEDLSTGALVPFSFDHLMKNVPKIGRLGYALDHVELTPPIDSSNMNPDTWAKVAKMIADAYDRFDGFVVLHGTDTMAYTSSALSFMLPGLAKPVILTGSQLPIGEIREDGTENLITALQIAAARTADGAPMVQEVAISFGRHLWRGNRATKVSSTNFGAFESFNYPPLADMDLHIVYRQKLLARPPVGAALAPDYAMDDAVSVAFLFPGITEAVLRPQLTAPGVKAVVLRTFGAGNAPTDTWFTELVAEAVRAGKVIVNVTQCPAGGVEEKRYATGDALARAGVVSGLDMTCEAALTKLMHLLGHGLTSAEVAAAMGKSLAGELTVGE</sequence>
<feature type="domain" description="Asparaginase/glutaminase C-terminal" evidence="8">
    <location>
        <begin position="222"/>
        <end position="337"/>
    </location>
</feature>
<dbReference type="SUPFAM" id="SSF53774">
    <property type="entry name" value="Glutaminase/Asparaginase"/>
    <property type="match status" value="1"/>
</dbReference>
<keyword evidence="10" id="KW-1185">Reference proteome</keyword>
<keyword evidence="3" id="KW-0378">Hydrolase</keyword>
<evidence type="ECO:0000259" key="8">
    <source>
        <dbReference type="Pfam" id="PF17763"/>
    </source>
</evidence>
<dbReference type="EMBL" id="JAYMFF010000015">
    <property type="protein sequence ID" value="MEC4176415.1"/>
    <property type="molecule type" value="Genomic_DNA"/>
</dbReference>
<accession>A0ABU6IIY6</accession>
<name>A0ABU6IIY6_9ACTN</name>
<dbReference type="InterPro" id="IPR036152">
    <property type="entry name" value="Asp/glu_Ase-like_sf"/>
</dbReference>
<dbReference type="Pfam" id="PF17763">
    <property type="entry name" value="Asparaginase_C"/>
    <property type="match status" value="1"/>
</dbReference>
<evidence type="ECO:0000256" key="5">
    <source>
        <dbReference type="PROSITE-ProRule" id="PRU10099"/>
    </source>
</evidence>
<dbReference type="EC" id="3.5.1.1" evidence="2"/>
<dbReference type="InterPro" id="IPR027475">
    <property type="entry name" value="Asparaginase/glutaminase_AS2"/>
</dbReference>
<evidence type="ECO:0000256" key="1">
    <source>
        <dbReference type="ARBA" id="ARBA00010518"/>
    </source>
</evidence>
<dbReference type="PRINTS" id="PR00139">
    <property type="entry name" value="ASNGLNASE"/>
</dbReference>
<dbReference type="InterPro" id="IPR020827">
    <property type="entry name" value="Asparaginase/glutaminase_AS1"/>
</dbReference>
<dbReference type="Pfam" id="PF00710">
    <property type="entry name" value="Asparaginase"/>
    <property type="match status" value="1"/>
</dbReference>
<dbReference type="PROSITE" id="PS00917">
    <property type="entry name" value="ASN_GLN_ASE_2"/>
    <property type="match status" value="1"/>
</dbReference>
<dbReference type="PANTHER" id="PTHR11707">
    <property type="entry name" value="L-ASPARAGINASE"/>
    <property type="match status" value="1"/>
</dbReference>
<dbReference type="SFLD" id="SFLDS00057">
    <property type="entry name" value="Glutaminase/Asparaginase"/>
    <property type="match status" value="1"/>
</dbReference>
<evidence type="ECO:0000313" key="10">
    <source>
        <dbReference type="Proteomes" id="UP001349994"/>
    </source>
</evidence>
<dbReference type="PIRSF" id="PIRSF500176">
    <property type="entry name" value="L_ASNase"/>
    <property type="match status" value="1"/>
</dbReference>
<dbReference type="SMART" id="SM00870">
    <property type="entry name" value="Asparaginase"/>
    <property type="match status" value="1"/>
</dbReference>
<dbReference type="CDD" id="cd08963">
    <property type="entry name" value="L-asparaginase_I"/>
    <property type="match status" value="1"/>
</dbReference>
<evidence type="ECO:0000256" key="6">
    <source>
        <dbReference type="PROSITE-ProRule" id="PRU10100"/>
    </source>
</evidence>
<dbReference type="Proteomes" id="UP001349994">
    <property type="component" value="Unassembled WGS sequence"/>
</dbReference>
<dbReference type="Gene3D" id="3.40.50.1170">
    <property type="entry name" value="L-asparaginase, N-terminal domain"/>
    <property type="match status" value="1"/>
</dbReference>
<evidence type="ECO:0000256" key="2">
    <source>
        <dbReference type="ARBA" id="ARBA00012920"/>
    </source>
</evidence>
<organism evidence="9 10">
    <name type="scientific">Adlercreutzia wanghongyangiae</name>
    <dbReference type="NCBI Taxonomy" id="3111451"/>
    <lineage>
        <taxon>Bacteria</taxon>
        <taxon>Bacillati</taxon>
        <taxon>Actinomycetota</taxon>
        <taxon>Coriobacteriia</taxon>
        <taxon>Eggerthellales</taxon>
        <taxon>Eggerthellaceae</taxon>
        <taxon>Adlercreutzia</taxon>
    </lineage>
</organism>
<reference evidence="9 10" key="1">
    <citation type="submission" date="2024-01" db="EMBL/GenBank/DDBJ databases">
        <title>novel species in genus Adlercreutzia.</title>
        <authorList>
            <person name="Liu X."/>
        </authorList>
    </citation>
    <scope>NUCLEOTIDE SEQUENCE [LARGE SCALE GENOMIC DNA]</scope>
    <source>
        <strain evidence="9 10">R7</strain>
    </source>
</reference>
<dbReference type="Gene3D" id="3.40.50.40">
    <property type="match status" value="1"/>
</dbReference>
<evidence type="ECO:0000313" key="9">
    <source>
        <dbReference type="EMBL" id="MEC4176415.1"/>
    </source>
</evidence>
<feature type="active site" evidence="5">
    <location>
        <position position="18"/>
    </location>
</feature>
<feature type="active site" evidence="6">
    <location>
        <position position="94"/>
    </location>
</feature>
<comment type="similarity">
    <text evidence="1">Belongs to the asparaginase 1 family.</text>
</comment>
<dbReference type="PIRSF" id="PIRSF001220">
    <property type="entry name" value="L-ASNase_gatD"/>
    <property type="match status" value="1"/>
</dbReference>
<comment type="catalytic activity">
    <reaction evidence="4">
        <text>L-asparagine + H2O = L-aspartate + NH4(+)</text>
        <dbReference type="Rhea" id="RHEA:21016"/>
        <dbReference type="ChEBI" id="CHEBI:15377"/>
        <dbReference type="ChEBI" id="CHEBI:28938"/>
        <dbReference type="ChEBI" id="CHEBI:29991"/>
        <dbReference type="ChEBI" id="CHEBI:58048"/>
        <dbReference type="EC" id="3.5.1.1"/>
    </reaction>
</comment>
<dbReference type="InterPro" id="IPR027473">
    <property type="entry name" value="L-asparaginase_C"/>
</dbReference>
<dbReference type="InterPro" id="IPR040919">
    <property type="entry name" value="Asparaginase_C"/>
</dbReference>